<evidence type="ECO:0000313" key="3">
    <source>
        <dbReference type="Proteomes" id="UP001220610"/>
    </source>
</evidence>
<reference evidence="2" key="1">
    <citation type="submission" date="2023-03" db="EMBL/GenBank/DDBJ databases">
        <title>Andean soil-derived lignocellulolytic bacterial consortium as a source of novel taxa and putative plastic-active enzymes.</title>
        <authorList>
            <person name="Diaz-Garcia L."/>
            <person name="Chuvochina M."/>
            <person name="Feuerriegel G."/>
            <person name="Bunk B."/>
            <person name="Sproer C."/>
            <person name="Streit W.R."/>
            <person name="Rodriguez L.M."/>
            <person name="Overmann J."/>
            <person name="Jimenez D.J."/>
        </authorList>
    </citation>
    <scope>NUCLEOTIDE SEQUENCE</scope>
    <source>
        <strain evidence="2">MAG 7</strain>
    </source>
</reference>
<dbReference type="InterPro" id="IPR027417">
    <property type="entry name" value="P-loop_NTPase"/>
</dbReference>
<dbReference type="PANTHER" id="PTHR46844:SF1">
    <property type="entry name" value="SLR5058 PROTEIN"/>
    <property type="match status" value="1"/>
</dbReference>
<evidence type="ECO:0000259" key="1">
    <source>
        <dbReference type="PROSITE" id="PS50837"/>
    </source>
</evidence>
<proteinExistence type="predicted"/>
<organism evidence="2 3">
    <name type="scientific">Candidatus Pseudobacter hemicellulosilyticus</name>
    <dbReference type="NCBI Taxonomy" id="3121375"/>
    <lineage>
        <taxon>Bacteria</taxon>
        <taxon>Pseudomonadati</taxon>
        <taxon>Bacteroidota</taxon>
        <taxon>Chitinophagia</taxon>
        <taxon>Chitinophagales</taxon>
        <taxon>Chitinophagaceae</taxon>
        <taxon>Pseudobacter</taxon>
    </lineage>
</organism>
<accession>A0AAJ6BEE6</accession>
<dbReference type="EMBL" id="CP119311">
    <property type="protein sequence ID" value="WEK34505.1"/>
    <property type="molecule type" value="Genomic_DNA"/>
</dbReference>
<dbReference type="PANTHER" id="PTHR46844">
    <property type="entry name" value="SLR5058 PROTEIN"/>
    <property type="match status" value="1"/>
</dbReference>
<dbReference type="InterPro" id="IPR007111">
    <property type="entry name" value="NACHT_NTPase"/>
</dbReference>
<protein>
    <submittedName>
        <fullName evidence="2">NACHT domain-containing protein</fullName>
    </submittedName>
</protein>
<dbReference type="AlphaFoldDB" id="A0AAJ6BEE6"/>
<dbReference type="Proteomes" id="UP001220610">
    <property type="component" value="Chromosome"/>
</dbReference>
<dbReference type="Pfam" id="PF05729">
    <property type="entry name" value="NACHT"/>
    <property type="match status" value="1"/>
</dbReference>
<gene>
    <name evidence="2" type="ORF">P0Y53_18615</name>
</gene>
<feature type="domain" description="NACHT" evidence="1">
    <location>
        <begin position="123"/>
        <end position="261"/>
    </location>
</feature>
<name>A0AAJ6BEE6_9BACT</name>
<evidence type="ECO:0000313" key="2">
    <source>
        <dbReference type="EMBL" id="WEK34505.1"/>
    </source>
</evidence>
<sequence length="706" mass="82720">MDTSAVLDAFNIRDYVSKYVTKKLLDVAVIGIKNALKRINGQTNTIKLQAFKHEDLIEHITQHLAENIKWASNISFRDIHRAKNIDDVFIELDTYISPIKLRLDMKSKAPSIPFREMLSDTDKNIIILGQPGAGKTTSVKRIFLDVLRRNDSNYEVFNFPIIIRLKDLVFEQGYWGLSLFREILGILGIFYTHEGPVGEQMQEKILIHIFKDFIERLDVLIILDGFDEVGDEKAKNEIVRNLRLMTNSLMNSKFILTSRSSDYNVHIDNTTEYEICPLTEHQIEDFVQKWLNNQVKAKDLLEQLRRSPYWDTTMRPLTLAHLCALYERNNSIPDKPKSVYKKVIQLLLEDWNNQRSIHRHSRYAQFEVDRKIDFLSRFGYELTVEYSQSSFNKRTLELIYSFICTDYNLPESESCYVIHEIESHNGLILQTGAETFEFSHKSLLEYLVADFIVKLPVFLKDQRILVKIPNELAIAIAISSNANMTYFELVCNILQYKILDPSFLQPFLTRILIEKPDFEPNILYSITNIYLLNVIAIGITKDIDEIFMPGNNRSANYKKPAPHPSHWEDLHDQLADEEIIDDFDWEEEDIDEEIEEINDGDDMDKQQEVKINLDAYYAECINIIIHVWKTPLCRKSFEQISTYYNLGDIRLTKKSPLYFFSKFGKMVHLKRKSRFYKVSSINVELPDNLVLPYDFVEIFQNRIKEF</sequence>
<dbReference type="PROSITE" id="PS50837">
    <property type="entry name" value="NACHT"/>
    <property type="match status" value="1"/>
</dbReference>
<dbReference type="Gene3D" id="3.40.50.300">
    <property type="entry name" value="P-loop containing nucleotide triphosphate hydrolases"/>
    <property type="match status" value="1"/>
</dbReference>
<dbReference type="SUPFAM" id="SSF52540">
    <property type="entry name" value="P-loop containing nucleoside triphosphate hydrolases"/>
    <property type="match status" value="1"/>
</dbReference>